<dbReference type="Pfam" id="PF07238">
    <property type="entry name" value="PilZ"/>
    <property type="match status" value="1"/>
</dbReference>
<keyword evidence="3" id="KW-1185">Reference proteome</keyword>
<dbReference type="GO" id="GO:0035438">
    <property type="term" value="F:cyclic-di-GMP binding"/>
    <property type="evidence" value="ECO:0007669"/>
    <property type="project" value="InterPro"/>
</dbReference>
<name>A0A3P3VQR6_9GAMM</name>
<sequence>MANEQRRGNRVPRVERVLVQMAASSYDHLLSGETVSARTRDISQQGFRAILDQEVAVGTVLQICISVTDHQRRYLLSAEVCWCSPSDGGSTCAGFRILPSEDSDYEGWMNAFSGIDQGRARRSH</sequence>
<dbReference type="InterPro" id="IPR009875">
    <property type="entry name" value="PilZ_domain"/>
</dbReference>
<accession>A0A3P3VQR6</accession>
<organism evidence="2 3">
    <name type="scientific">Aestuariirhabdus litorea</name>
    <dbReference type="NCBI Taxonomy" id="2528527"/>
    <lineage>
        <taxon>Bacteria</taxon>
        <taxon>Pseudomonadati</taxon>
        <taxon>Pseudomonadota</taxon>
        <taxon>Gammaproteobacteria</taxon>
        <taxon>Oceanospirillales</taxon>
        <taxon>Aestuariirhabdaceae</taxon>
        <taxon>Aestuariirhabdus</taxon>
    </lineage>
</organism>
<dbReference type="AlphaFoldDB" id="A0A3P3VQR6"/>
<evidence type="ECO:0000313" key="2">
    <source>
        <dbReference type="EMBL" id="RRJ85075.1"/>
    </source>
</evidence>
<dbReference type="SUPFAM" id="SSF141371">
    <property type="entry name" value="PilZ domain-like"/>
    <property type="match status" value="1"/>
</dbReference>
<evidence type="ECO:0000313" key="3">
    <source>
        <dbReference type="Proteomes" id="UP000280792"/>
    </source>
</evidence>
<gene>
    <name evidence="2" type="ORF">D0544_08385</name>
</gene>
<reference evidence="2 3" key="2">
    <citation type="submission" date="2018-12" db="EMBL/GenBank/DDBJ databases">
        <title>Simiduia agarivorans gen. nov., sp. nov., a marine, agarolytic bacterium isolated from shallow coastal water from Keelung, Taiwan.</title>
        <authorList>
            <person name="Shieh W.Y."/>
        </authorList>
    </citation>
    <scope>NUCLEOTIDE SEQUENCE [LARGE SCALE GENOMIC DNA]</scope>
    <source>
        <strain evidence="2 3">GTF-13</strain>
    </source>
</reference>
<proteinExistence type="predicted"/>
<protein>
    <submittedName>
        <fullName evidence="2">PilZ domain-containing protein</fullName>
    </submittedName>
</protein>
<dbReference type="Proteomes" id="UP000280792">
    <property type="component" value="Unassembled WGS sequence"/>
</dbReference>
<comment type="caution">
    <text evidence="2">The sequence shown here is derived from an EMBL/GenBank/DDBJ whole genome shotgun (WGS) entry which is preliminary data.</text>
</comment>
<evidence type="ECO:0000259" key="1">
    <source>
        <dbReference type="Pfam" id="PF07238"/>
    </source>
</evidence>
<dbReference type="EMBL" id="QWEZ01000001">
    <property type="protein sequence ID" value="RRJ85075.1"/>
    <property type="molecule type" value="Genomic_DNA"/>
</dbReference>
<reference evidence="2 3" key="1">
    <citation type="submission" date="2018-08" db="EMBL/GenBank/DDBJ databases">
        <authorList>
            <person name="Khan S.A."/>
        </authorList>
    </citation>
    <scope>NUCLEOTIDE SEQUENCE [LARGE SCALE GENOMIC DNA]</scope>
    <source>
        <strain evidence="2 3">GTF-13</strain>
    </source>
</reference>
<dbReference type="RefSeq" id="WP_125015505.1">
    <property type="nucleotide sequence ID" value="NZ_QWEZ01000001.1"/>
</dbReference>
<feature type="domain" description="PilZ" evidence="1">
    <location>
        <begin position="6"/>
        <end position="103"/>
    </location>
</feature>
<dbReference type="Gene3D" id="2.40.10.220">
    <property type="entry name" value="predicted glycosyltransferase like domains"/>
    <property type="match status" value="1"/>
</dbReference>